<organism evidence="13 14">
    <name type="scientific">Streptomonospora halophila</name>
    <dbReference type="NCBI Taxonomy" id="427369"/>
    <lineage>
        <taxon>Bacteria</taxon>
        <taxon>Bacillati</taxon>
        <taxon>Actinomycetota</taxon>
        <taxon>Actinomycetes</taxon>
        <taxon>Streptosporangiales</taxon>
        <taxon>Nocardiopsidaceae</taxon>
        <taxon>Streptomonospora</taxon>
    </lineage>
</organism>
<evidence type="ECO:0000256" key="7">
    <source>
        <dbReference type="ARBA" id="ARBA00022840"/>
    </source>
</evidence>
<dbReference type="Gene3D" id="3.30.565.10">
    <property type="entry name" value="Histidine kinase-like ATPase, C-terminal domain"/>
    <property type="match status" value="1"/>
</dbReference>
<comment type="caution">
    <text evidence="13">The sequence shown here is derived from an EMBL/GenBank/DDBJ whole genome shotgun (WGS) entry which is preliminary data.</text>
</comment>
<dbReference type="PANTHER" id="PTHR24421">
    <property type="entry name" value="NITRATE/NITRITE SENSOR PROTEIN NARX-RELATED"/>
    <property type="match status" value="1"/>
</dbReference>
<gene>
    <name evidence="13" type="ORF">GCM10023224_01220</name>
</gene>
<keyword evidence="4" id="KW-0808">Transferase</keyword>
<keyword evidence="9" id="KW-0175">Coiled coil</keyword>
<dbReference type="PANTHER" id="PTHR24421:SF10">
    <property type="entry name" value="NITRATE_NITRITE SENSOR PROTEIN NARQ"/>
    <property type="match status" value="1"/>
</dbReference>
<name>A0ABP9G8T6_9ACTN</name>
<dbReference type="Pfam" id="PF02518">
    <property type="entry name" value="HATPase_c"/>
    <property type="match status" value="1"/>
</dbReference>
<evidence type="ECO:0000259" key="11">
    <source>
        <dbReference type="Pfam" id="PF02518"/>
    </source>
</evidence>
<proteinExistence type="predicted"/>
<keyword evidence="14" id="KW-1185">Reference proteome</keyword>
<evidence type="ECO:0000256" key="3">
    <source>
        <dbReference type="ARBA" id="ARBA00022553"/>
    </source>
</evidence>
<evidence type="ECO:0000259" key="12">
    <source>
        <dbReference type="Pfam" id="PF07730"/>
    </source>
</evidence>
<feature type="transmembrane region" description="Helical" evidence="10">
    <location>
        <begin position="98"/>
        <end position="115"/>
    </location>
</feature>
<evidence type="ECO:0000256" key="9">
    <source>
        <dbReference type="SAM" id="Coils"/>
    </source>
</evidence>
<keyword evidence="5" id="KW-0547">Nucleotide-binding</keyword>
<keyword evidence="10" id="KW-0812">Transmembrane</keyword>
<evidence type="ECO:0000256" key="1">
    <source>
        <dbReference type="ARBA" id="ARBA00000085"/>
    </source>
</evidence>
<dbReference type="InterPro" id="IPR036890">
    <property type="entry name" value="HATPase_C_sf"/>
</dbReference>
<reference evidence="14" key="1">
    <citation type="journal article" date="2019" name="Int. J. Syst. Evol. Microbiol.">
        <title>The Global Catalogue of Microorganisms (GCM) 10K type strain sequencing project: providing services to taxonomists for standard genome sequencing and annotation.</title>
        <authorList>
            <consortium name="The Broad Institute Genomics Platform"/>
            <consortium name="The Broad Institute Genome Sequencing Center for Infectious Disease"/>
            <person name="Wu L."/>
            <person name="Ma J."/>
        </authorList>
    </citation>
    <scope>NUCLEOTIDE SEQUENCE [LARGE SCALE GENOMIC DNA]</scope>
    <source>
        <strain evidence="14">JCM 18123</strain>
    </source>
</reference>
<evidence type="ECO:0000256" key="2">
    <source>
        <dbReference type="ARBA" id="ARBA00012438"/>
    </source>
</evidence>
<feature type="domain" description="Signal transduction histidine kinase subgroup 3 dimerisation and phosphoacceptor" evidence="12">
    <location>
        <begin position="151"/>
        <end position="216"/>
    </location>
</feature>
<evidence type="ECO:0000313" key="14">
    <source>
        <dbReference type="Proteomes" id="UP001499993"/>
    </source>
</evidence>
<dbReference type="SUPFAM" id="SSF55874">
    <property type="entry name" value="ATPase domain of HSP90 chaperone/DNA topoisomerase II/histidine kinase"/>
    <property type="match status" value="1"/>
</dbReference>
<dbReference type="InterPro" id="IPR003594">
    <property type="entry name" value="HATPase_dom"/>
</dbReference>
<dbReference type="Proteomes" id="UP001499993">
    <property type="component" value="Unassembled WGS sequence"/>
</dbReference>
<evidence type="ECO:0000256" key="6">
    <source>
        <dbReference type="ARBA" id="ARBA00022777"/>
    </source>
</evidence>
<evidence type="ECO:0000256" key="8">
    <source>
        <dbReference type="ARBA" id="ARBA00023012"/>
    </source>
</evidence>
<dbReference type="EMBL" id="BAABIK010000001">
    <property type="protein sequence ID" value="GAA4926238.1"/>
    <property type="molecule type" value="Genomic_DNA"/>
</dbReference>
<keyword evidence="6 13" id="KW-0418">Kinase</keyword>
<feature type="coiled-coil region" evidence="9">
    <location>
        <begin position="132"/>
        <end position="159"/>
    </location>
</feature>
<sequence length="497" mass="51248">MQPLDDTPAPFPAARTAGAGPRETALWAALVLCAAADTGAALAGGGPVSVAAPAVGVLAFLCGRLSARDRLALVLLAAALPVLRPAAALLGRATVTEAFATAASAVLVAVLPWLLGRYLRRRAEAASFGWRRAELLERERDLVAERERLRERARIAQEMHDSLGHELSLVVVRAGAMQVAPDYGERDLRRAAGEVRSGAAAAVERLQEIIGILRETGDPLAGDPLSQSAGELVDRARDAGMDVEVRGAGLLDRRLGPEQRALSRVVQEALTNAAKHAPGAAVRIDAEEGAEGGCTVRVRSGAPRGAPSADGASGGSGLAGLARRLHPLGGTVEYGDRGDGGFEVVAHVPAAAAGDRRAGGGSSADLASRYSASQRRALGAAVLAPTALLGVLAAAWLGYYGYVSAGSVLEPAEFARLRVGQEQRRVEEVLPAMRMLDPPSERSSAPADGARCRYYRSEVTLPGAATTAYQLCFAEGQLVAKSAVPVGDGDGAEGGAR</sequence>
<feature type="domain" description="Histidine kinase/HSP90-like ATPase" evidence="11">
    <location>
        <begin position="259"/>
        <end position="350"/>
    </location>
</feature>
<accession>A0ABP9G8T6</accession>
<dbReference type="InterPro" id="IPR050482">
    <property type="entry name" value="Sensor_HK_TwoCompSys"/>
</dbReference>
<dbReference type="Pfam" id="PF07730">
    <property type="entry name" value="HisKA_3"/>
    <property type="match status" value="1"/>
</dbReference>
<dbReference type="InterPro" id="IPR011712">
    <property type="entry name" value="Sig_transdc_His_kin_sub3_dim/P"/>
</dbReference>
<dbReference type="Gene3D" id="1.20.5.1930">
    <property type="match status" value="1"/>
</dbReference>
<keyword evidence="8" id="KW-0902">Two-component regulatory system</keyword>
<comment type="catalytic activity">
    <reaction evidence="1">
        <text>ATP + protein L-histidine = ADP + protein N-phospho-L-histidine.</text>
        <dbReference type="EC" id="2.7.13.3"/>
    </reaction>
</comment>
<keyword evidence="10" id="KW-1133">Transmembrane helix</keyword>
<protein>
    <recommendedName>
        <fullName evidence="2">histidine kinase</fullName>
        <ecNumber evidence="2">2.7.13.3</ecNumber>
    </recommendedName>
</protein>
<feature type="transmembrane region" description="Helical" evidence="10">
    <location>
        <begin position="377"/>
        <end position="402"/>
    </location>
</feature>
<keyword evidence="10" id="KW-0472">Membrane</keyword>
<evidence type="ECO:0000256" key="10">
    <source>
        <dbReference type="SAM" id="Phobius"/>
    </source>
</evidence>
<keyword evidence="3" id="KW-0597">Phosphoprotein</keyword>
<keyword evidence="7" id="KW-0067">ATP-binding</keyword>
<dbReference type="GO" id="GO:0016301">
    <property type="term" value="F:kinase activity"/>
    <property type="evidence" value="ECO:0007669"/>
    <property type="project" value="UniProtKB-KW"/>
</dbReference>
<feature type="transmembrane region" description="Helical" evidence="10">
    <location>
        <begin position="73"/>
        <end position="92"/>
    </location>
</feature>
<evidence type="ECO:0000313" key="13">
    <source>
        <dbReference type="EMBL" id="GAA4926238.1"/>
    </source>
</evidence>
<evidence type="ECO:0000256" key="4">
    <source>
        <dbReference type="ARBA" id="ARBA00022679"/>
    </source>
</evidence>
<dbReference type="EC" id="2.7.13.3" evidence="2"/>
<feature type="transmembrane region" description="Helical" evidence="10">
    <location>
        <begin position="40"/>
        <end position="61"/>
    </location>
</feature>
<dbReference type="RefSeq" id="WP_345554972.1">
    <property type="nucleotide sequence ID" value="NZ_BAABIK010000001.1"/>
</dbReference>
<evidence type="ECO:0000256" key="5">
    <source>
        <dbReference type="ARBA" id="ARBA00022741"/>
    </source>
</evidence>